<dbReference type="InterPro" id="IPR029510">
    <property type="entry name" value="Ald_DH_CS_GLU"/>
</dbReference>
<dbReference type="InterPro" id="IPR016163">
    <property type="entry name" value="Ald_DH_C"/>
</dbReference>
<reference evidence="9" key="1">
    <citation type="journal article" date="2019" name="Int. J. Syst. Evol. Microbiol.">
        <title>The Global Catalogue of Microorganisms (GCM) 10K type strain sequencing project: providing services to taxonomists for standard genome sequencing and annotation.</title>
        <authorList>
            <consortium name="The Broad Institute Genomics Platform"/>
            <consortium name="The Broad Institute Genome Sequencing Center for Infectious Disease"/>
            <person name="Wu L."/>
            <person name="Ma J."/>
        </authorList>
    </citation>
    <scope>NUCLEOTIDE SEQUENCE [LARGE SCALE GENOMIC DNA]</scope>
    <source>
        <strain evidence="9">IBRC-M 10908</strain>
    </source>
</reference>
<dbReference type="InterPro" id="IPR016161">
    <property type="entry name" value="Ald_DH/histidinol_DH"/>
</dbReference>
<name>A0ABV8U5S0_9ACTN</name>
<comment type="pathway">
    <text evidence="4">Amine and polyamine biosynthesis; betaine biosynthesis via choline pathway; betaine from betaine aldehyde: step 1/1.</text>
</comment>
<comment type="similarity">
    <text evidence="1 6">Belongs to the aldehyde dehydrogenase family.</text>
</comment>
<dbReference type="InterPro" id="IPR016160">
    <property type="entry name" value="Ald_DH_CS_CYS"/>
</dbReference>
<dbReference type="PROSITE" id="PS00687">
    <property type="entry name" value="ALDEHYDE_DEHYDR_GLU"/>
    <property type="match status" value="1"/>
</dbReference>
<evidence type="ECO:0000256" key="5">
    <source>
        <dbReference type="PROSITE-ProRule" id="PRU10007"/>
    </source>
</evidence>
<accession>A0ABV8U5S0</accession>
<gene>
    <name evidence="8" type="ORF">ACFPET_23205</name>
</gene>
<keyword evidence="9" id="KW-1185">Reference proteome</keyword>
<evidence type="ECO:0000313" key="9">
    <source>
        <dbReference type="Proteomes" id="UP001595823"/>
    </source>
</evidence>
<evidence type="ECO:0000256" key="4">
    <source>
        <dbReference type="ARBA" id="ARBA00037921"/>
    </source>
</evidence>
<dbReference type="Proteomes" id="UP001595823">
    <property type="component" value="Unassembled WGS sequence"/>
</dbReference>
<feature type="active site" evidence="5">
    <location>
        <position position="248"/>
    </location>
</feature>
<dbReference type="PANTHER" id="PTHR43860">
    <property type="entry name" value="BETAINE ALDEHYDE DEHYDROGENASE"/>
    <property type="match status" value="1"/>
</dbReference>
<evidence type="ECO:0000313" key="8">
    <source>
        <dbReference type="EMBL" id="MFC4338106.1"/>
    </source>
</evidence>
<dbReference type="Pfam" id="PF00171">
    <property type="entry name" value="Aldedh"/>
    <property type="match status" value="1"/>
</dbReference>
<dbReference type="Gene3D" id="3.40.309.10">
    <property type="entry name" value="Aldehyde Dehydrogenase, Chain A, domain 2"/>
    <property type="match status" value="1"/>
</dbReference>
<evidence type="ECO:0000256" key="6">
    <source>
        <dbReference type="RuleBase" id="RU003345"/>
    </source>
</evidence>
<keyword evidence="2 6" id="KW-0560">Oxidoreductase</keyword>
<dbReference type="EMBL" id="JBHSDK010000062">
    <property type="protein sequence ID" value="MFC4338106.1"/>
    <property type="molecule type" value="Genomic_DNA"/>
</dbReference>
<evidence type="ECO:0000259" key="7">
    <source>
        <dbReference type="Pfam" id="PF00171"/>
    </source>
</evidence>
<evidence type="ECO:0000256" key="1">
    <source>
        <dbReference type="ARBA" id="ARBA00009986"/>
    </source>
</evidence>
<dbReference type="RefSeq" id="WP_380625833.1">
    <property type="nucleotide sequence ID" value="NZ_JBHSDK010000062.1"/>
</dbReference>
<dbReference type="CDD" id="cd07119">
    <property type="entry name" value="ALDH_BADH-GbsA"/>
    <property type="match status" value="1"/>
</dbReference>
<feature type="domain" description="Aldehyde dehydrogenase" evidence="7">
    <location>
        <begin position="10"/>
        <end position="475"/>
    </location>
</feature>
<dbReference type="PROSITE" id="PS00070">
    <property type="entry name" value="ALDEHYDE_DEHYDR_CYS"/>
    <property type="match status" value="1"/>
</dbReference>
<dbReference type="Gene3D" id="3.40.605.10">
    <property type="entry name" value="Aldehyde Dehydrogenase, Chain A, domain 1"/>
    <property type="match status" value="1"/>
</dbReference>
<dbReference type="PANTHER" id="PTHR43860:SF2">
    <property type="entry name" value="BETAINE ALDEHYDE DEHYDROGENASE-RELATED"/>
    <property type="match status" value="1"/>
</dbReference>
<dbReference type="InterPro" id="IPR015590">
    <property type="entry name" value="Aldehyde_DH_dom"/>
</dbReference>
<organism evidence="8 9">
    <name type="scientific">Salininema proteolyticum</name>
    <dbReference type="NCBI Taxonomy" id="1607685"/>
    <lineage>
        <taxon>Bacteria</taxon>
        <taxon>Bacillati</taxon>
        <taxon>Actinomycetota</taxon>
        <taxon>Actinomycetes</taxon>
        <taxon>Glycomycetales</taxon>
        <taxon>Glycomycetaceae</taxon>
        <taxon>Salininema</taxon>
    </lineage>
</organism>
<evidence type="ECO:0000256" key="2">
    <source>
        <dbReference type="ARBA" id="ARBA00023002"/>
    </source>
</evidence>
<proteinExistence type="inferred from homology"/>
<protein>
    <submittedName>
        <fullName evidence="8">Aldehyde dehydrogenase family protein</fullName>
    </submittedName>
</protein>
<comment type="caution">
    <text evidence="8">The sequence shown here is derived from an EMBL/GenBank/DDBJ whole genome shotgun (WGS) entry which is preliminary data.</text>
</comment>
<keyword evidence="3" id="KW-0520">NAD</keyword>
<sequence>MPDLYINGKWVDAAGGGTRTVLDPANAQPLAEVAEAASEDVDAAVRAAREAFDAGPWRSTTAAERGDYLRTVADGLQERRGELGRIESLDTGKTVAEAETDVDDITNVFRYYADMADKDAGRMVDTGVPNSISRVVYEPIGVCSLIAPWNYPLLQMSWKLAPALAAGNTCVIKPSEVTPLATVELVKIIEAAGVPAGVVNLVLGDGPGVGAPMTSHKGVDMVSFTGGLETGKRIMATAAADVKNIALELGGKNPNVVFADADFDTAVDFALNAVFFHSGQVCSAGARLIIEESLKDRFVDELVERAGKIKLGRGQDEGVEVGPMVSEQHRDKVEGYIQSALDEGATLRCGGKRPEGDQYRDGYFLEPTVFDDCTREMTIVREEVFGPVLSVETFTSEEEAIALANDTEYGLAGGVWTSDASRGQRVAGALRHGTVWINDFHPYVPQAEWGGFGKSGVGRELGHHGLDEYRETKHIWQNTAPEPMRWFQGEER</sequence>
<dbReference type="InterPro" id="IPR016162">
    <property type="entry name" value="Ald_DH_N"/>
</dbReference>
<evidence type="ECO:0000256" key="3">
    <source>
        <dbReference type="ARBA" id="ARBA00023027"/>
    </source>
</evidence>
<dbReference type="SUPFAM" id="SSF53720">
    <property type="entry name" value="ALDH-like"/>
    <property type="match status" value="1"/>
</dbReference>